<dbReference type="InterPro" id="IPR051576">
    <property type="entry name" value="PX-Rho_GAP"/>
</dbReference>
<dbReference type="EMBL" id="VCGU01000003">
    <property type="protein sequence ID" value="TRY78083.1"/>
    <property type="molecule type" value="Genomic_DNA"/>
</dbReference>
<dbReference type="GO" id="GO:0005096">
    <property type="term" value="F:GTPase activator activity"/>
    <property type="evidence" value="ECO:0007669"/>
    <property type="project" value="UniProtKB-KW"/>
</dbReference>
<feature type="transmembrane region" description="Helical" evidence="2">
    <location>
        <begin position="126"/>
        <end position="148"/>
    </location>
</feature>
<evidence type="ECO:0000313" key="3">
    <source>
        <dbReference type="EMBL" id="TRY78083.1"/>
    </source>
</evidence>
<keyword evidence="2" id="KW-0472">Membrane</keyword>
<evidence type="ECO:0000256" key="2">
    <source>
        <dbReference type="SAM" id="Phobius"/>
    </source>
</evidence>
<sequence length="386" mass="44377">MYDSVRQLLSGYLCRFSSLAGPVITCGPVLNWFELDNRGHRLIVTDDGAINTPAVAAAYVVKRYTKQAPDEISFEFPRETVLERMAFCTIGFYIVQVLELMGFVFGWGALYVLFQGSDVNHVVYSLLFQSVILTQFVTVFNVFWGGWFQYHGLNYQWYQIYIFGSSISLTFHDVAWSTIGYIRYLKIVEKMVWMEWQPKLVTLILSTWAWFNCLLHVGILLAYRYIFVINTETFYFLLWPFSAQTGFLWVMFACSAFSDVITVFSYLQILAFKWKPKPPENQVQPSDMIFPGGAESLVLDLADTEQDRRETQATIRALACTLCLSGIRTLFLVGHPYVFHFAQNNVQQEMIVLALVRALVKNVGLFVVILLNFGTLRQFLTINCCL</sequence>
<proteinExistence type="predicted"/>
<organism evidence="3 4">
    <name type="scientific">Tigriopus californicus</name>
    <name type="common">Marine copepod</name>
    <dbReference type="NCBI Taxonomy" id="6832"/>
    <lineage>
        <taxon>Eukaryota</taxon>
        <taxon>Metazoa</taxon>
        <taxon>Ecdysozoa</taxon>
        <taxon>Arthropoda</taxon>
        <taxon>Crustacea</taxon>
        <taxon>Multicrustacea</taxon>
        <taxon>Hexanauplia</taxon>
        <taxon>Copepoda</taxon>
        <taxon>Harpacticoida</taxon>
        <taxon>Harpacticidae</taxon>
        <taxon>Tigriopus</taxon>
    </lineage>
</organism>
<feature type="transmembrane region" description="Helical" evidence="2">
    <location>
        <begin position="350"/>
        <end position="373"/>
    </location>
</feature>
<dbReference type="STRING" id="6832.A0A553PK79"/>
<feature type="transmembrane region" description="Helical" evidence="2">
    <location>
        <begin position="317"/>
        <end position="338"/>
    </location>
</feature>
<feature type="transmembrane region" description="Helical" evidence="2">
    <location>
        <begin position="90"/>
        <end position="114"/>
    </location>
</feature>
<protein>
    <submittedName>
        <fullName evidence="3">Uncharacterized protein</fullName>
    </submittedName>
</protein>
<dbReference type="PANTHER" id="PTHR15729:SF10">
    <property type="entry name" value="GTPASE-ACTIVATING PROTEIN CDGAPR"/>
    <property type="match status" value="1"/>
</dbReference>
<dbReference type="PANTHER" id="PTHR15729">
    <property type="entry name" value="CDC42 GTPASE-ACTIVATING PROTEIN"/>
    <property type="match status" value="1"/>
</dbReference>
<dbReference type="GO" id="GO:0007264">
    <property type="term" value="P:small GTPase-mediated signal transduction"/>
    <property type="evidence" value="ECO:0007669"/>
    <property type="project" value="TreeGrafter"/>
</dbReference>
<evidence type="ECO:0000313" key="4">
    <source>
        <dbReference type="Proteomes" id="UP000318571"/>
    </source>
</evidence>
<keyword evidence="2" id="KW-0812">Transmembrane</keyword>
<evidence type="ECO:0000256" key="1">
    <source>
        <dbReference type="ARBA" id="ARBA00022468"/>
    </source>
</evidence>
<feature type="transmembrane region" description="Helical" evidence="2">
    <location>
        <begin position="203"/>
        <end position="226"/>
    </location>
</feature>
<comment type="caution">
    <text evidence="3">The sequence shown here is derived from an EMBL/GenBank/DDBJ whole genome shotgun (WGS) entry which is preliminary data.</text>
</comment>
<name>A0A553PK79_TIGCA</name>
<dbReference type="Proteomes" id="UP000318571">
    <property type="component" value="Chromosome 11"/>
</dbReference>
<feature type="transmembrane region" description="Helical" evidence="2">
    <location>
        <begin position="246"/>
        <end position="267"/>
    </location>
</feature>
<keyword evidence="1" id="KW-0343">GTPase activation</keyword>
<reference evidence="3 4" key="1">
    <citation type="journal article" date="2018" name="Nat. Ecol. Evol.">
        <title>Genomic signatures of mitonuclear coevolution across populations of Tigriopus californicus.</title>
        <authorList>
            <person name="Barreto F.S."/>
            <person name="Watson E.T."/>
            <person name="Lima T.G."/>
            <person name="Willett C.S."/>
            <person name="Edmands S."/>
            <person name="Li W."/>
            <person name="Burton R.S."/>
        </authorList>
    </citation>
    <scope>NUCLEOTIDE SEQUENCE [LARGE SCALE GENOMIC DNA]</scope>
    <source>
        <strain evidence="3 4">San Diego</strain>
    </source>
</reference>
<gene>
    <name evidence="3" type="ORF">TCAL_16720</name>
</gene>
<keyword evidence="2" id="KW-1133">Transmembrane helix</keyword>
<feature type="transmembrane region" description="Helical" evidence="2">
    <location>
        <begin position="160"/>
        <end position="182"/>
    </location>
</feature>
<keyword evidence="4" id="KW-1185">Reference proteome</keyword>
<accession>A0A553PK79</accession>
<dbReference type="AlphaFoldDB" id="A0A553PK79"/>